<evidence type="ECO:0008006" key="4">
    <source>
        <dbReference type="Google" id="ProtNLM"/>
    </source>
</evidence>
<proteinExistence type="predicted"/>
<sequence length="189" mass="21433">MKALTYREIAVAAALTALSAVTQLLHLGYQSPQWGMWLDVVGVPWLIAFFLFGPRLALVVSLLGSLVITLFAPETWLGAVMKFSATLPLWLTLAVWLPLRKAQLLHYQRISLLIIPLVLGLILRSGLMLPLNYYWAIPIWTGLSTDQAMTIIPWYIIVAFNSIQAIVDVIFAWLLVFKFKLYRYAGWTR</sequence>
<keyword evidence="1" id="KW-1133">Transmembrane helix</keyword>
<accession>A0A0G1U1D4</accession>
<comment type="caution">
    <text evidence="2">The sequence shown here is derived from an EMBL/GenBank/DDBJ whole genome shotgun (WGS) entry which is preliminary data.</text>
</comment>
<dbReference type="EMBL" id="LCOZ01000007">
    <property type="protein sequence ID" value="KKU87866.1"/>
    <property type="molecule type" value="Genomic_DNA"/>
</dbReference>
<keyword evidence="1" id="KW-0472">Membrane</keyword>
<feature type="transmembrane region" description="Helical" evidence="1">
    <location>
        <begin position="111"/>
        <end position="131"/>
    </location>
</feature>
<evidence type="ECO:0000313" key="3">
    <source>
        <dbReference type="Proteomes" id="UP000034772"/>
    </source>
</evidence>
<dbReference type="Gene3D" id="1.10.1760.20">
    <property type="match status" value="1"/>
</dbReference>
<dbReference type="Proteomes" id="UP000034772">
    <property type="component" value="Unassembled WGS sequence"/>
</dbReference>
<feature type="transmembrane region" description="Helical" evidence="1">
    <location>
        <begin position="79"/>
        <end position="99"/>
    </location>
</feature>
<reference evidence="2 3" key="1">
    <citation type="journal article" date="2015" name="Nature">
        <title>rRNA introns, odd ribosomes, and small enigmatic genomes across a large radiation of phyla.</title>
        <authorList>
            <person name="Brown C.T."/>
            <person name="Hug L.A."/>
            <person name="Thomas B.C."/>
            <person name="Sharon I."/>
            <person name="Castelle C.J."/>
            <person name="Singh A."/>
            <person name="Wilkins M.J."/>
            <person name="Williams K.H."/>
            <person name="Banfield J.F."/>
        </authorList>
    </citation>
    <scope>NUCLEOTIDE SEQUENCE [LARGE SCALE GENOMIC DNA]</scope>
</reference>
<gene>
    <name evidence="2" type="ORF">UY17_C0007G0002</name>
</gene>
<organism evidence="2 3">
    <name type="scientific">Candidatus Beckwithbacteria bacterium GW2011_GWC2_47_9</name>
    <dbReference type="NCBI Taxonomy" id="1618373"/>
    <lineage>
        <taxon>Bacteria</taxon>
        <taxon>Candidatus Beckwithiibacteriota</taxon>
    </lineage>
</organism>
<feature type="transmembrane region" description="Helical" evidence="1">
    <location>
        <begin position="151"/>
        <end position="176"/>
    </location>
</feature>
<keyword evidence="1" id="KW-0812">Transmembrane</keyword>
<evidence type="ECO:0000256" key="1">
    <source>
        <dbReference type="SAM" id="Phobius"/>
    </source>
</evidence>
<dbReference type="AlphaFoldDB" id="A0A0G1U1D4"/>
<protein>
    <recommendedName>
        <fullName evidence="4">Riboflavin transporter</fullName>
    </recommendedName>
</protein>
<feature type="transmembrane region" description="Helical" evidence="1">
    <location>
        <begin position="56"/>
        <end position="73"/>
    </location>
</feature>
<name>A0A0G1U1D4_9BACT</name>
<evidence type="ECO:0000313" key="2">
    <source>
        <dbReference type="EMBL" id="KKU87866.1"/>
    </source>
</evidence>